<evidence type="ECO:0000259" key="3">
    <source>
        <dbReference type="Pfam" id="PF03781"/>
    </source>
</evidence>
<dbReference type="KEGG" id="api:100162259"/>
<evidence type="ECO:0000256" key="1">
    <source>
        <dbReference type="ARBA" id="ARBA00005310"/>
    </source>
</evidence>
<accession>A0A8R2A5M4</accession>
<organism evidence="4 5">
    <name type="scientific">Acyrthosiphon pisum</name>
    <name type="common">Pea aphid</name>
    <dbReference type="NCBI Taxonomy" id="7029"/>
    <lineage>
        <taxon>Eukaryota</taxon>
        <taxon>Metazoa</taxon>
        <taxon>Ecdysozoa</taxon>
        <taxon>Arthropoda</taxon>
        <taxon>Hexapoda</taxon>
        <taxon>Insecta</taxon>
        <taxon>Pterygota</taxon>
        <taxon>Neoptera</taxon>
        <taxon>Paraneoptera</taxon>
        <taxon>Hemiptera</taxon>
        <taxon>Sternorrhyncha</taxon>
        <taxon>Aphidomorpha</taxon>
        <taxon>Aphidoidea</taxon>
        <taxon>Aphididae</taxon>
        <taxon>Macrosiphini</taxon>
        <taxon>Acyrthosiphon</taxon>
    </lineage>
</organism>
<dbReference type="Gene3D" id="3.90.1580.10">
    <property type="entry name" value="paralog of FGE (formylglycine-generating enzyme)"/>
    <property type="match status" value="1"/>
</dbReference>
<evidence type="ECO:0000256" key="2">
    <source>
        <dbReference type="SAM" id="SignalP"/>
    </source>
</evidence>
<dbReference type="InterPro" id="IPR051043">
    <property type="entry name" value="Sulfatase_Mod_Factor_Kinase"/>
</dbReference>
<keyword evidence="2" id="KW-0732">Signal</keyword>
<dbReference type="RefSeq" id="XP_001952215.1">
    <property type="nucleotide sequence ID" value="XM_001952180.2"/>
</dbReference>
<dbReference type="InterPro" id="IPR005532">
    <property type="entry name" value="SUMF_dom"/>
</dbReference>
<dbReference type="SUPFAM" id="SSF56436">
    <property type="entry name" value="C-type lectin-like"/>
    <property type="match status" value="1"/>
</dbReference>
<dbReference type="OMA" id="RQNVYDL"/>
<evidence type="ECO:0000313" key="5">
    <source>
        <dbReference type="Proteomes" id="UP000007819"/>
    </source>
</evidence>
<reference evidence="5" key="1">
    <citation type="submission" date="2010-06" db="EMBL/GenBank/DDBJ databases">
        <authorList>
            <person name="Jiang H."/>
            <person name="Abraham K."/>
            <person name="Ali S."/>
            <person name="Alsbrooks S.L."/>
            <person name="Anim B.N."/>
            <person name="Anosike U.S."/>
            <person name="Attaway T."/>
            <person name="Bandaranaike D.P."/>
            <person name="Battles P.K."/>
            <person name="Bell S.N."/>
            <person name="Bell A.V."/>
            <person name="Beltran B."/>
            <person name="Bickham C."/>
            <person name="Bustamante Y."/>
            <person name="Caleb T."/>
            <person name="Canada A."/>
            <person name="Cardenas V."/>
            <person name="Carter K."/>
            <person name="Chacko J."/>
            <person name="Chandrabose M.N."/>
            <person name="Chavez D."/>
            <person name="Chavez A."/>
            <person name="Chen L."/>
            <person name="Chu H.-S."/>
            <person name="Claassen K.J."/>
            <person name="Cockrell R."/>
            <person name="Collins M."/>
            <person name="Cooper J.A."/>
            <person name="Cree A."/>
            <person name="Curry S.M."/>
            <person name="Da Y."/>
            <person name="Dao M.D."/>
            <person name="Das B."/>
            <person name="Davila M.-L."/>
            <person name="Davy-Carroll L."/>
            <person name="Denson S."/>
            <person name="Dinh H."/>
            <person name="Ebong V.E."/>
            <person name="Edwards J.R."/>
            <person name="Egan A."/>
            <person name="El-Daye J."/>
            <person name="Escobedo L."/>
            <person name="Fernandez S."/>
            <person name="Fernando P.R."/>
            <person name="Flagg N."/>
            <person name="Forbes L.D."/>
            <person name="Fowler R.G."/>
            <person name="Fu Q."/>
            <person name="Gabisi R.A."/>
            <person name="Ganer J."/>
            <person name="Garbino Pronczuk A."/>
            <person name="Garcia R.M."/>
            <person name="Garner T."/>
            <person name="Garrett T.E."/>
            <person name="Gonzalez D.A."/>
            <person name="Hamid H."/>
            <person name="Hawkins E.S."/>
            <person name="Hirani K."/>
            <person name="Hogues M.E."/>
            <person name="Hollins B."/>
            <person name="Hsiao C.-H."/>
            <person name="Jabil R."/>
            <person name="James M.L."/>
            <person name="Jhangiani S.N."/>
            <person name="Johnson B."/>
            <person name="Johnson Q."/>
            <person name="Joshi V."/>
            <person name="Kalu J.B."/>
            <person name="Kam C."/>
            <person name="Kashfia A."/>
            <person name="Keebler J."/>
            <person name="Kisamo H."/>
            <person name="Kovar C.L."/>
            <person name="Lago L.A."/>
            <person name="Lai C.-Y."/>
            <person name="Laidlaw J."/>
            <person name="Lara F."/>
            <person name="Le T.-K."/>
            <person name="Lee S.L."/>
            <person name="Legall F.H."/>
            <person name="Lemon S.J."/>
            <person name="Lewis L.R."/>
            <person name="Li B."/>
            <person name="Liu Y."/>
            <person name="Liu Y.-S."/>
            <person name="Lopez J."/>
            <person name="Lozado R.J."/>
            <person name="Lu J."/>
            <person name="Madu R.C."/>
            <person name="Maheshwari M."/>
            <person name="Maheshwari R."/>
            <person name="Malloy K."/>
            <person name="Martinez E."/>
            <person name="Mathew T."/>
            <person name="Mercado I.C."/>
            <person name="Mercado C."/>
            <person name="Meyer B."/>
            <person name="Montgomery K."/>
            <person name="Morgan M.B."/>
            <person name="Munidasa M."/>
            <person name="Nazareth L.V."/>
            <person name="Nelson J."/>
            <person name="Ng B.M."/>
            <person name="Nguyen N.B."/>
            <person name="Nguyen P.Q."/>
            <person name="Nguyen T."/>
            <person name="Obregon M."/>
            <person name="Okwuonu G.O."/>
            <person name="Onwere C.G."/>
            <person name="Orozco G."/>
            <person name="Parra A."/>
            <person name="Patel S."/>
            <person name="Patil S."/>
            <person name="Perez A."/>
            <person name="Perez Y."/>
            <person name="Pham C."/>
            <person name="Primus E.L."/>
            <person name="Pu L.-L."/>
            <person name="Puazo M."/>
            <person name="Qin X."/>
            <person name="Quiroz J.B."/>
            <person name="Reese J."/>
            <person name="Richards S."/>
            <person name="Rives C.M."/>
            <person name="Robberts R."/>
            <person name="Ruiz S.J."/>
            <person name="Ruiz M.J."/>
            <person name="Santibanez J."/>
            <person name="Schneider B.W."/>
            <person name="Sisson I."/>
            <person name="Smith M."/>
            <person name="Sodergren E."/>
            <person name="Song X.-Z."/>
            <person name="Song B.B."/>
            <person name="Summersgill H."/>
            <person name="Thelus R."/>
            <person name="Thornton R.D."/>
            <person name="Trejos Z.Y."/>
            <person name="Usmani K."/>
            <person name="Vattathil S."/>
            <person name="Villasana D."/>
            <person name="Walker D.L."/>
            <person name="Wang S."/>
            <person name="Wang K."/>
            <person name="White C.S."/>
            <person name="Williams A.C."/>
            <person name="Williamson J."/>
            <person name="Wilson K."/>
            <person name="Woghiren I.O."/>
            <person name="Woodworth J.R."/>
            <person name="Worley K.C."/>
            <person name="Wright R.A."/>
            <person name="Wu W."/>
            <person name="Young L."/>
            <person name="Zhang L."/>
            <person name="Zhang J."/>
            <person name="Zhu Y."/>
            <person name="Muzny D.M."/>
            <person name="Weinstock G."/>
            <person name="Gibbs R.A."/>
        </authorList>
    </citation>
    <scope>NUCLEOTIDE SEQUENCE [LARGE SCALE GENOMIC DNA]</scope>
    <source>
        <strain evidence="5">LSR1</strain>
    </source>
</reference>
<dbReference type="InterPro" id="IPR042095">
    <property type="entry name" value="SUMF_sf"/>
</dbReference>
<dbReference type="GO" id="GO:0005783">
    <property type="term" value="C:endoplasmic reticulum"/>
    <property type="evidence" value="ECO:0007669"/>
    <property type="project" value="TreeGrafter"/>
</dbReference>
<dbReference type="EnsemblMetazoa" id="XM_001952180.2">
    <property type="protein sequence ID" value="XP_001952215.1"/>
    <property type="gene ID" value="LOC100162259"/>
</dbReference>
<dbReference type="Proteomes" id="UP000007819">
    <property type="component" value="Chromosome A2"/>
</dbReference>
<feature type="domain" description="Sulfatase-modifying factor enzyme-like" evidence="3">
    <location>
        <begin position="51"/>
        <end position="330"/>
    </location>
</feature>
<proteinExistence type="inferred from homology"/>
<name>A0A8R2A5M4_ACYPI</name>
<dbReference type="Pfam" id="PF03781">
    <property type="entry name" value="FGE-sulfatase"/>
    <property type="match status" value="1"/>
</dbReference>
<feature type="signal peptide" evidence="2">
    <location>
        <begin position="1"/>
        <end position="18"/>
    </location>
</feature>
<dbReference type="PANTHER" id="PTHR23150:SF19">
    <property type="entry name" value="FORMYLGLYCINE-GENERATING ENZYME"/>
    <property type="match status" value="1"/>
</dbReference>
<dbReference type="OrthoDB" id="659at2759"/>
<dbReference type="AlphaFoldDB" id="A0A8R2A5M4"/>
<keyword evidence="5" id="KW-1185">Reference proteome</keyword>
<comment type="similarity">
    <text evidence="1">Belongs to the sulfatase-modifying factor family.</text>
</comment>
<dbReference type="PANTHER" id="PTHR23150">
    <property type="entry name" value="SULFATASE MODIFYING FACTOR 1, 2"/>
    <property type="match status" value="1"/>
</dbReference>
<evidence type="ECO:0000313" key="4">
    <source>
        <dbReference type="EnsemblMetazoa" id="XP_001952215.1"/>
    </source>
</evidence>
<sequence>MKLFYIIIVIVRITSSNADCGCNTNRIKTNTKEDVCTSSATSNSERLDSELESMILIKGQNFTIGTDKPEIVSDGESPSRTVYLDDYFIDKYEVSNLEFKKFVEIMEYQTEAEVFGDSFVFQLFLSKTTLKSITQAVKDAPWWVPVKGANWKNPEGKDSDISDRELHPVVHVSWNDATAFCNWAGKRLPSEAEWEAACRGGLKDRLYPWGNKLLPSNKHRTNIWQGEFPFKNTAEDGWATTAPVNTFLKNGYGLHNMVGNVWEWTSDFWSVDHDQSFTINPSGPTEGKERVKKGGSYLCHKEYCYRYRCAARSQNTPDSSASNLGFRCAKDK</sequence>
<dbReference type="GO" id="GO:0120147">
    <property type="term" value="F:formylglycine-generating oxidase activity"/>
    <property type="evidence" value="ECO:0007669"/>
    <property type="project" value="TreeGrafter"/>
</dbReference>
<protein>
    <recommendedName>
        <fullName evidence="3">Sulfatase-modifying factor enzyme-like domain-containing protein</fullName>
    </recommendedName>
</protein>
<reference evidence="4" key="2">
    <citation type="submission" date="2022-06" db="UniProtKB">
        <authorList>
            <consortium name="EnsemblMetazoa"/>
        </authorList>
    </citation>
    <scope>IDENTIFICATION</scope>
</reference>
<feature type="chain" id="PRO_5035901874" description="Sulfatase-modifying factor enzyme-like domain-containing protein" evidence="2">
    <location>
        <begin position="19"/>
        <end position="332"/>
    </location>
</feature>
<dbReference type="GeneID" id="100162259"/>
<dbReference type="InterPro" id="IPR016187">
    <property type="entry name" value="CTDL_fold"/>
</dbReference>